<gene>
    <name evidence="1" type="ORF">PHMEG_00028774</name>
</gene>
<comment type="caution">
    <text evidence="1">The sequence shown here is derived from an EMBL/GenBank/DDBJ whole genome shotgun (WGS) entry which is preliminary data.</text>
</comment>
<evidence type="ECO:0000313" key="2">
    <source>
        <dbReference type="Proteomes" id="UP000198211"/>
    </source>
</evidence>
<sequence length="149" mass="16997">MNLRQNRFGAGSSISQTLPLRSEILTPENVIKSPYRITLLGMVYHLMPLGESFEDSRPKKGLDPVRLQFLLKGYLYVDTLIEIALGFSHPGRKDSLPVADRQKTTTLPDNFRSLRYRASEKVKQMELISSSTYHCYQHGEIFSAVHLVQ</sequence>
<protein>
    <submittedName>
        <fullName evidence="1">Uncharacterized protein</fullName>
    </submittedName>
</protein>
<organism evidence="1 2">
    <name type="scientific">Phytophthora megakarya</name>
    <dbReference type="NCBI Taxonomy" id="4795"/>
    <lineage>
        <taxon>Eukaryota</taxon>
        <taxon>Sar</taxon>
        <taxon>Stramenopiles</taxon>
        <taxon>Oomycota</taxon>
        <taxon>Peronosporomycetes</taxon>
        <taxon>Peronosporales</taxon>
        <taxon>Peronosporaceae</taxon>
        <taxon>Phytophthora</taxon>
    </lineage>
</organism>
<accession>A0A225V6S1</accession>
<reference evidence="2" key="1">
    <citation type="submission" date="2017-03" db="EMBL/GenBank/DDBJ databases">
        <title>Phytopthora megakarya and P. palmivora, two closely related causual agents of cacao black pod achieved similar genome size and gene model numbers by different mechanisms.</title>
        <authorList>
            <person name="Ali S."/>
            <person name="Shao J."/>
            <person name="Larry D.J."/>
            <person name="Kronmiller B."/>
            <person name="Shen D."/>
            <person name="Strem M.D."/>
            <person name="Melnick R.L."/>
            <person name="Guiltinan M.J."/>
            <person name="Tyler B.M."/>
            <person name="Meinhardt L.W."/>
            <person name="Bailey B.A."/>
        </authorList>
    </citation>
    <scope>NUCLEOTIDE SEQUENCE [LARGE SCALE GENOMIC DNA]</scope>
    <source>
        <strain evidence="2">zdho120</strain>
    </source>
</reference>
<dbReference type="AlphaFoldDB" id="A0A225V6S1"/>
<name>A0A225V6S1_9STRA</name>
<dbReference type="EMBL" id="NBNE01007887">
    <property type="protein sequence ID" value="OWZ00110.1"/>
    <property type="molecule type" value="Genomic_DNA"/>
</dbReference>
<proteinExistence type="predicted"/>
<keyword evidence="2" id="KW-1185">Reference proteome</keyword>
<dbReference type="Proteomes" id="UP000198211">
    <property type="component" value="Unassembled WGS sequence"/>
</dbReference>
<evidence type="ECO:0000313" key="1">
    <source>
        <dbReference type="EMBL" id="OWZ00110.1"/>
    </source>
</evidence>